<dbReference type="KEGG" id="dpx:DAPPUDRAFT_337478"/>
<dbReference type="AlphaFoldDB" id="E9I1Q3"/>
<protein>
    <submittedName>
        <fullName evidence="1">Uncharacterized protein</fullName>
    </submittedName>
</protein>
<proteinExistence type="predicted"/>
<sequence length="65" mass="7151">MTVLLVKRLQVDQHVPKHVIVHPTTLLSIHPTTSTTLLLDRGLTRMIITAEDVVTAENVAGVGYH</sequence>
<accession>E9I1Q3</accession>
<dbReference type="InParanoid" id="E9I1Q3"/>
<dbReference type="Proteomes" id="UP000000305">
    <property type="component" value="Unassembled WGS sequence"/>
</dbReference>
<name>E9I1Q3_DAPPU</name>
<gene>
    <name evidence="1" type="ORF">DAPPUDRAFT_337478</name>
</gene>
<organism evidence="1 2">
    <name type="scientific">Daphnia pulex</name>
    <name type="common">Water flea</name>
    <dbReference type="NCBI Taxonomy" id="6669"/>
    <lineage>
        <taxon>Eukaryota</taxon>
        <taxon>Metazoa</taxon>
        <taxon>Ecdysozoa</taxon>
        <taxon>Arthropoda</taxon>
        <taxon>Crustacea</taxon>
        <taxon>Branchiopoda</taxon>
        <taxon>Diplostraca</taxon>
        <taxon>Cladocera</taxon>
        <taxon>Anomopoda</taxon>
        <taxon>Daphniidae</taxon>
        <taxon>Daphnia</taxon>
    </lineage>
</organism>
<reference evidence="1 2" key="1">
    <citation type="journal article" date="2011" name="Science">
        <title>The ecoresponsive genome of Daphnia pulex.</title>
        <authorList>
            <person name="Colbourne J.K."/>
            <person name="Pfrender M.E."/>
            <person name="Gilbert D."/>
            <person name="Thomas W.K."/>
            <person name="Tucker A."/>
            <person name="Oakley T.H."/>
            <person name="Tokishita S."/>
            <person name="Aerts A."/>
            <person name="Arnold G.J."/>
            <person name="Basu M.K."/>
            <person name="Bauer D.J."/>
            <person name="Caceres C.E."/>
            <person name="Carmel L."/>
            <person name="Casola C."/>
            <person name="Choi J.H."/>
            <person name="Detter J.C."/>
            <person name="Dong Q."/>
            <person name="Dusheyko S."/>
            <person name="Eads B.D."/>
            <person name="Frohlich T."/>
            <person name="Geiler-Samerotte K.A."/>
            <person name="Gerlach D."/>
            <person name="Hatcher P."/>
            <person name="Jogdeo S."/>
            <person name="Krijgsveld J."/>
            <person name="Kriventseva E.V."/>
            <person name="Kultz D."/>
            <person name="Laforsch C."/>
            <person name="Lindquist E."/>
            <person name="Lopez J."/>
            <person name="Manak J.R."/>
            <person name="Muller J."/>
            <person name="Pangilinan J."/>
            <person name="Patwardhan R.P."/>
            <person name="Pitluck S."/>
            <person name="Pritham E.J."/>
            <person name="Rechtsteiner A."/>
            <person name="Rho M."/>
            <person name="Rogozin I.B."/>
            <person name="Sakarya O."/>
            <person name="Salamov A."/>
            <person name="Schaack S."/>
            <person name="Shapiro H."/>
            <person name="Shiga Y."/>
            <person name="Skalitzky C."/>
            <person name="Smith Z."/>
            <person name="Souvorov A."/>
            <person name="Sung W."/>
            <person name="Tang Z."/>
            <person name="Tsuchiya D."/>
            <person name="Tu H."/>
            <person name="Vos H."/>
            <person name="Wang M."/>
            <person name="Wolf Y.I."/>
            <person name="Yamagata H."/>
            <person name="Yamada T."/>
            <person name="Ye Y."/>
            <person name="Shaw J.R."/>
            <person name="Andrews J."/>
            <person name="Crease T.J."/>
            <person name="Tang H."/>
            <person name="Lucas S.M."/>
            <person name="Robertson H.M."/>
            <person name="Bork P."/>
            <person name="Koonin E.V."/>
            <person name="Zdobnov E.M."/>
            <person name="Grigoriev I.V."/>
            <person name="Lynch M."/>
            <person name="Boore J.L."/>
        </authorList>
    </citation>
    <scope>NUCLEOTIDE SEQUENCE [LARGE SCALE GENOMIC DNA]</scope>
</reference>
<dbReference type="HOGENOM" id="CLU_2851922_0_0_1"/>
<evidence type="ECO:0000313" key="2">
    <source>
        <dbReference type="Proteomes" id="UP000000305"/>
    </source>
</evidence>
<evidence type="ECO:0000313" key="1">
    <source>
        <dbReference type="EMBL" id="EFX62078.1"/>
    </source>
</evidence>
<dbReference type="EMBL" id="GL733849">
    <property type="protein sequence ID" value="EFX62078.1"/>
    <property type="molecule type" value="Genomic_DNA"/>
</dbReference>
<keyword evidence="2" id="KW-1185">Reference proteome</keyword>